<dbReference type="EMBL" id="CM042043">
    <property type="protein sequence ID" value="KAI3693861.1"/>
    <property type="molecule type" value="Genomic_DNA"/>
</dbReference>
<reference evidence="1 2" key="2">
    <citation type="journal article" date="2022" name="Mol. Ecol. Resour.">
        <title>The genomes of chicory, endive, great burdock and yacon provide insights into Asteraceae paleo-polyploidization history and plant inulin production.</title>
        <authorList>
            <person name="Fan W."/>
            <person name="Wang S."/>
            <person name="Wang H."/>
            <person name="Wang A."/>
            <person name="Jiang F."/>
            <person name="Liu H."/>
            <person name="Zhao H."/>
            <person name="Xu D."/>
            <person name="Zhang Y."/>
        </authorList>
    </citation>
    <scope>NUCLEOTIDE SEQUENCE [LARGE SCALE GENOMIC DNA]</scope>
    <source>
        <strain evidence="2">cv. Yunnan</strain>
        <tissue evidence="1">Leaves</tissue>
    </source>
</reference>
<reference evidence="2" key="1">
    <citation type="journal article" date="2022" name="Mol. Ecol. Resour.">
        <title>The genomes of chicory, endive, great burdock and yacon provide insights into Asteraceae palaeo-polyploidization history and plant inulin production.</title>
        <authorList>
            <person name="Fan W."/>
            <person name="Wang S."/>
            <person name="Wang H."/>
            <person name="Wang A."/>
            <person name="Jiang F."/>
            <person name="Liu H."/>
            <person name="Zhao H."/>
            <person name="Xu D."/>
            <person name="Zhang Y."/>
        </authorList>
    </citation>
    <scope>NUCLEOTIDE SEQUENCE [LARGE SCALE GENOMIC DNA]</scope>
    <source>
        <strain evidence="2">cv. Yunnan</strain>
    </source>
</reference>
<organism evidence="1 2">
    <name type="scientific">Smallanthus sonchifolius</name>
    <dbReference type="NCBI Taxonomy" id="185202"/>
    <lineage>
        <taxon>Eukaryota</taxon>
        <taxon>Viridiplantae</taxon>
        <taxon>Streptophyta</taxon>
        <taxon>Embryophyta</taxon>
        <taxon>Tracheophyta</taxon>
        <taxon>Spermatophyta</taxon>
        <taxon>Magnoliopsida</taxon>
        <taxon>eudicotyledons</taxon>
        <taxon>Gunneridae</taxon>
        <taxon>Pentapetalae</taxon>
        <taxon>asterids</taxon>
        <taxon>campanulids</taxon>
        <taxon>Asterales</taxon>
        <taxon>Asteraceae</taxon>
        <taxon>Asteroideae</taxon>
        <taxon>Heliantheae alliance</taxon>
        <taxon>Millerieae</taxon>
        <taxon>Smallanthus</taxon>
    </lineage>
</organism>
<sequence>MSAQNVLHMNTGNGESSYASNSSYQKTGVERSLLVLNEAINGIANQLNGFPRCFKIADLGCSSGPNTLFVVTNIIDKVHDACLENNYQVPQFQVFLNDLFDNDFNTVFRSLPTFYMKMKEEKGDICGPCYIYVVPGSFYGRLFPNESIHLFHSSYSVHWLSQIYGIV</sequence>
<accession>A0ACB8Z816</accession>
<proteinExistence type="predicted"/>
<gene>
    <name evidence="1" type="ORF">L1987_76816</name>
</gene>
<keyword evidence="2" id="KW-1185">Reference proteome</keyword>
<name>A0ACB8Z816_9ASTR</name>
<evidence type="ECO:0000313" key="1">
    <source>
        <dbReference type="EMBL" id="KAI3693861.1"/>
    </source>
</evidence>
<dbReference type="Proteomes" id="UP001056120">
    <property type="component" value="Linkage Group LG26"/>
</dbReference>
<comment type="caution">
    <text evidence="1">The sequence shown here is derived from an EMBL/GenBank/DDBJ whole genome shotgun (WGS) entry which is preliminary data.</text>
</comment>
<protein>
    <submittedName>
        <fullName evidence="1">Uncharacterized protein</fullName>
    </submittedName>
</protein>
<evidence type="ECO:0000313" key="2">
    <source>
        <dbReference type="Proteomes" id="UP001056120"/>
    </source>
</evidence>